<keyword evidence="1" id="KW-0472">Membrane</keyword>
<name>A0ABW1G6C0_9ACTN</name>
<keyword evidence="3" id="KW-1185">Reference proteome</keyword>
<proteinExistence type="predicted"/>
<feature type="transmembrane region" description="Helical" evidence="1">
    <location>
        <begin position="81"/>
        <end position="108"/>
    </location>
</feature>
<evidence type="ECO:0000256" key="1">
    <source>
        <dbReference type="SAM" id="Phobius"/>
    </source>
</evidence>
<dbReference type="Proteomes" id="UP001596174">
    <property type="component" value="Unassembled WGS sequence"/>
</dbReference>
<evidence type="ECO:0000313" key="2">
    <source>
        <dbReference type="EMBL" id="MFC5910310.1"/>
    </source>
</evidence>
<keyword evidence="1" id="KW-1133">Transmembrane helix</keyword>
<dbReference type="RefSeq" id="WP_380587247.1">
    <property type="nucleotide sequence ID" value="NZ_JBHSQJ010000108.1"/>
</dbReference>
<evidence type="ECO:0000313" key="3">
    <source>
        <dbReference type="Proteomes" id="UP001596174"/>
    </source>
</evidence>
<reference evidence="3" key="1">
    <citation type="journal article" date="2019" name="Int. J. Syst. Evol. Microbiol.">
        <title>The Global Catalogue of Microorganisms (GCM) 10K type strain sequencing project: providing services to taxonomists for standard genome sequencing and annotation.</title>
        <authorList>
            <consortium name="The Broad Institute Genomics Platform"/>
            <consortium name="The Broad Institute Genome Sequencing Center for Infectious Disease"/>
            <person name="Wu L."/>
            <person name="Ma J."/>
        </authorList>
    </citation>
    <scope>NUCLEOTIDE SEQUENCE [LARGE SCALE GENOMIC DNA]</scope>
    <source>
        <strain evidence="3">JCM 4816</strain>
    </source>
</reference>
<gene>
    <name evidence="2" type="ORF">ACFP3V_24195</name>
</gene>
<comment type="caution">
    <text evidence="2">The sequence shown here is derived from an EMBL/GenBank/DDBJ whole genome shotgun (WGS) entry which is preliminary data.</text>
</comment>
<keyword evidence="1" id="KW-0812">Transmembrane</keyword>
<accession>A0ABW1G6C0</accession>
<protein>
    <submittedName>
        <fullName evidence="2">Uncharacterized protein</fullName>
    </submittedName>
</protein>
<sequence length="121" mass="13018">MTTNVTKSLTGRLPLRLILAGFTTLPGVLTGRYRLRILPLALIGPLASALVVYLGFAGYLYPLRPDALAAMGDPHGFDNSWGGPTLVGAWAVHALIALAVQLPCFWLLRTLSRRRNPAPVS</sequence>
<organism evidence="2 3">
    <name type="scientific">Streptacidiphilus monticola</name>
    <dbReference type="NCBI Taxonomy" id="2161674"/>
    <lineage>
        <taxon>Bacteria</taxon>
        <taxon>Bacillati</taxon>
        <taxon>Actinomycetota</taxon>
        <taxon>Actinomycetes</taxon>
        <taxon>Kitasatosporales</taxon>
        <taxon>Streptomycetaceae</taxon>
        <taxon>Streptacidiphilus</taxon>
    </lineage>
</organism>
<dbReference type="EMBL" id="JBHSQJ010000108">
    <property type="protein sequence ID" value="MFC5910310.1"/>
    <property type="molecule type" value="Genomic_DNA"/>
</dbReference>
<feature type="transmembrane region" description="Helical" evidence="1">
    <location>
        <begin position="37"/>
        <end position="61"/>
    </location>
</feature>